<dbReference type="Proteomes" id="UP001165069">
    <property type="component" value="Unassembled WGS sequence"/>
</dbReference>
<feature type="region of interest" description="Disordered" evidence="1">
    <location>
        <begin position="229"/>
        <end position="285"/>
    </location>
</feature>
<evidence type="ECO:0000313" key="3">
    <source>
        <dbReference type="Proteomes" id="UP001165069"/>
    </source>
</evidence>
<proteinExistence type="predicted"/>
<organism evidence="2 3">
    <name type="scientific">Geothrix limicola</name>
    <dbReference type="NCBI Taxonomy" id="2927978"/>
    <lineage>
        <taxon>Bacteria</taxon>
        <taxon>Pseudomonadati</taxon>
        <taxon>Acidobacteriota</taxon>
        <taxon>Holophagae</taxon>
        <taxon>Holophagales</taxon>
        <taxon>Holophagaceae</taxon>
        <taxon>Geothrix</taxon>
    </lineage>
</organism>
<feature type="compositionally biased region" description="Pro residues" evidence="1">
    <location>
        <begin position="239"/>
        <end position="285"/>
    </location>
</feature>
<evidence type="ECO:0000256" key="1">
    <source>
        <dbReference type="SAM" id="MobiDB-lite"/>
    </source>
</evidence>
<gene>
    <name evidence="2" type="ORF">GETHLI_03990</name>
</gene>
<feature type="compositionally biased region" description="Basic and acidic residues" evidence="1">
    <location>
        <begin position="229"/>
        <end position="238"/>
    </location>
</feature>
<name>A0ABQ5QB79_9BACT</name>
<comment type="caution">
    <text evidence="2">The sequence shown here is derived from an EMBL/GenBank/DDBJ whole genome shotgun (WGS) entry which is preliminary data.</text>
</comment>
<dbReference type="RefSeq" id="WP_285569605.1">
    <property type="nucleotide sequence ID" value="NZ_BSDE01000001.1"/>
</dbReference>
<keyword evidence="3" id="KW-1185">Reference proteome</keyword>
<protein>
    <recommendedName>
        <fullName evidence="4">Lipoprotein</fullName>
    </recommendedName>
</protein>
<accession>A0ABQ5QB79</accession>
<dbReference type="EMBL" id="BSDE01000001">
    <property type="protein sequence ID" value="GLH71897.1"/>
    <property type="molecule type" value="Genomic_DNA"/>
</dbReference>
<sequence length="285" mass="30982">MRRAPWLFLAPIVFVIGCTRPEVEAFRQRPAPVSVAVSLPAGLEDREGFQREYASALRARLATRVVVVPEGVKPPVGAAELRVEIRNISPAPSQPSAAAVGVATGVTVGAFSTMSGNRGWGVMDGLFWGLWAGTHAAMHRDRVQDRLGYEPQVVRAEVSLLQAGNLEPLWVESIGPAEVVEAMDPLPPGYRDDDGRIREEEARGFARVVVAKLSSYFQWTRFTDQRFYEDPSAPRERTPAPPPPKPQTPRTPQPTEPPPPPPAVPPPPPGTSPEPMGEPGPEPKH</sequence>
<dbReference type="PROSITE" id="PS51257">
    <property type="entry name" value="PROKAR_LIPOPROTEIN"/>
    <property type="match status" value="1"/>
</dbReference>
<evidence type="ECO:0000313" key="2">
    <source>
        <dbReference type="EMBL" id="GLH71897.1"/>
    </source>
</evidence>
<reference evidence="2 3" key="1">
    <citation type="journal article" date="2023" name="Antonie Van Leeuwenhoek">
        <title>Mesoterricola silvestris gen. nov., sp. nov., Mesoterricola sediminis sp. nov., Geothrix oryzae sp. nov., Geothrix edaphica sp. nov., Geothrix rubra sp. nov., and Geothrix limicola sp. nov., six novel members of Acidobacteriota isolated from soils.</title>
        <authorList>
            <person name="Itoh H."/>
            <person name="Sugisawa Y."/>
            <person name="Mise K."/>
            <person name="Xu Z."/>
            <person name="Kuniyasu M."/>
            <person name="Ushijima N."/>
            <person name="Kawano K."/>
            <person name="Kobayashi E."/>
            <person name="Shiratori Y."/>
            <person name="Masuda Y."/>
            <person name="Senoo K."/>
        </authorList>
    </citation>
    <scope>NUCLEOTIDE SEQUENCE [LARGE SCALE GENOMIC DNA]</scope>
    <source>
        <strain evidence="2 3">Red804</strain>
    </source>
</reference>
<evidence type="ECO:0008006" key="4">
    <source>
        <dbReference type="Google" id="ProtNLM"/>
    </source>
</evidence>